<protein>
    <recommendedName>
        <fullName evidence="4 9">N-(5'-phosphoribosyl)anthranilate isomerase</fullName>
        <shortName evidence="9">PRAI</shortName>
        <ecNumber evidence="3 9">5.3.1.24</ecNumber>
    </recommendedName>
</protein>
<evidence type="ECO:0000256" key="2">
    <source>
        <dbReference type="ARBA" id="ARBA00004664"/>
    </source>
</evidence>
<dbReference type="AlphaFoldDB" id="A0A413R6U1"/>
<evidence type="ECO:0000313" key="12">
    <source>
        <dbReference type="Proteomes" id="UP000284779"/>
    </source>
</evidence>
<feature type="domain" description="N-(5'phosphoribosyl) anthranilate isomerase (PRAI)" evidence="10">
    <location>
        <begin position="4"/>
        <end position="199"/>
    </location>
</feature>
<dbReference type="Gene3D" id="3.20.20.70">
    <property type="entry name" value="Aldolase class I"/>
    <property type="match status" value="1"/>
</dbReference>
<evidence type="ECO:0000256" key="4">
    <source>
        <dbReference type="ARBA" id="ARBA00022272"/>
    </source>
</evidence>
<dbReference type="Proteomes" id="UP000284779">
    <property type="component" value="Unassembled WGS sequence"/>
</dbReference>
<evidence type="ECO:0000256" key="1">
    <source>
        <dbReference type="ARBA" id="ARBA00001164"/>
    </source>
</evidence>
<evidence type="ECO:0000256" key="3">
    <source>
        <dbReference type="ARBA" id="ARBA00012572"/>
    </source>
</evidence>
<keyword evidence="7 9" id="KW-0057">Aromatic amino acid biosynthesis</keyword>
<comment type="similarity">
    <text evidence="9">Belongs to the TrpF family.</text>
</comment>
<keyword evidence="12" id="KW-1185">Reference proteome</keyword>
<evidence type="ECO:0000256" key="5">
    <source>
        <dbReference type="ARBA" id="ARBA00022605"/>
    </source>
</evidence>
<dbReference type="RefSeq" id="WP_117970993.1">
    <property type="nucleotide sequence ID" value="NZ_CATWJF010000024.1"/>
</dbReference>
<gene>
    <name evidence="9" type="primary">trpF</name>
    <name evidence="11" type="ORF">DW944_08745</name>
</gene>
<dbReference type="EC" id="5.3.1.24" evidence="3 9"/>
<dbReference type="PANTHER" id="PTHR42894:SF1">
    <property type="entry name" value="N-(5'-PHOSPHORIBOSYL)ANTHRANILATE ISOMERASE"/>
    <property type="match status" value="1"/>
</dbReference>
<evidence type="ECO:0000256" key="6">
    <source>
        <dbReference type="ARBA" id="ARBA00022822"/>
    </source>
</evidence>
<keyword evidence="6 9" id="KW-0822">Tryptophan biosynthesis</keyword>
<dbReference type="SUPFAM" id="SSF51366">
    <property type="entry name" value="Ribulose-phoshate binding barrel"/>
    <property type="match status" value="1"/>
</dbReference>
<sequence>MTKIKICGLKRLQDIEYVNELLPDFIGFVFAGTKRRITDEKAKELKAALNPEIKSVGVFVNDTLEHISFLANNNIIDIIQLHGDEDRKYIADLRKLTDKKIIKAVRVKDSMSVQEAKELNADYLLLDTYSNSGEYGGTGKTFNREYIPKNIGNYFLAGGLNAENLKEIIKDTNPYAVDLSSGVETDGFKDREKIKKVIEIVRQ</sequence>
<evidence type="ECO:0000256" key="9">
    <source>
        <dbReference type="HAMAP-Rule" id="MF_00135"/>
    </source>
</evidence>
<name>A0A413R6U1_9FIRM</name>
<dbReference type="InterPro" id="IPR044643">
    <property type="entry name" value="TrpF_fam"/>
</dbReference>
<accession>A0A413R6U1</accession>
<comment type="catalytic activity">
    <reaction evidence="1 9">
        <text>N-(5-phospho-beta-D-ribosyl)anthranilate = 1-(2-carboxyphenylamino)-1-deoxy-D-ribulose 5-phosphate</text>
        <dbReference type="Rhea" id="RHEA:21540"/>
        <dbReference type="ChEBI" id="CHEBI:18277"/>
        <dbReference type="ChEBI" id="CHEBI:58613"/>
        <dbReference type="EC" id="5.3.1.24"/>
    </reaction>
</comment>
<comment type="pathway">
    <text evidence="2 9">Amino-acid biosynthesis; L-tryptophan biosynthesis; L-tryptophan from chorismate: step 3/5.</text>
</comment>
<evidence type="ECO:0000256" key="8">
    <source>
        <dbReference type="ARBA" id="ARBA00023235"/>
    </source>
</evidence>
<dbReference type="InterPro" id="IPR001240">
    <property type="entry name" value="PRAI_dom"/>
</dbReference>
<dbReference type="CDD" id="cd00405">
    <property type="entry name" value="PRAI"/>
    <property type="match status" value="1"/>
</dbReference>
<dbReference type="PANTHER" id="PTHR42894">
    <property type="entry name" value="N-(5'-PHOSPHORIBOSYL)ANTHRANILATE ISOMERASE"/>
    <property type="match status" value="1"/>
</dbReference>
<keyword evidence="8 9" id="KW-0413">Isomerase</keyword>
<keyword evidence="5 9" id="KW-0028">Amino-acid biosynthesis</keyword>
<evidence type="ECO:0000259" key="10">
    <source>
        <dbReference type="Pfam" id="PF00697"/>
    </source>
</evidence>
<dbReference type="Pfam" id="PF00697">
    <property type="entry name" value="PRAI"/>
    <property type="match status" value="1"/>
</dbReference>
<dbReference type="HAMAP" id="MF_00135">
    <property type="entry name" value="PRAI"/>
    <property type="match status" value="1"/>
</dbReference>
<evidence type="ECO:0000313" key="11">
    <source>
        <dbReference type="EMBL" id="RHA17709.1"/>
    </source>
</evidence>
<comment type="caution">
    <text evidence="11">The sequence shown here is derived from an EMBL/GenBank/DDBJ whole genome shotgun (WGS) entry which is preliminary data.</text>
</comment>
<proteinExistence type="inferred from homology"/>
<reference evidence="11 12" key="1">
    <citation type="submission" date="2018-08" db="EMBL/GenBank/DDBJ databases">
        <title>A genome reference for cultivated species of the human gut microbiota.</title>
        <authorList>
            <person name="Zou Y."/>
            <person name="Xue W."/>
            <person name="Luo G."/>
        </authorList>
    </citation>
    <scope>NUCLEOTIDE SEQUENCE [LARGE SCALE GENOMIC DNA]</scope>
    <source>
        <strain evidence="11 12">AM44-11BH</strain>
    </source>
</reference>
<dbReference type="InterPro" id="IPR011060">
    <property type="entry name" value="RibuloseP-bd_barrel"/>
</dbReference>
<organism evidence="11 12">
    <name type="scientific">Eubacterium ventriosum</name>
    <dbReference type="NCBI Taxonomy" id="39496"/>
    <lineage>
        <taxon>Bacteria</taxon>
        <taxon>Bacillati</taxon>
        <taxon>Bacillota</taxon>
        <taxon>Clostridia</taxon>
        <taxon>Eubacteriales</taxon>
        <taxon>Eubacteriaceae</taxon>
        <taxon>Eubacterium</taxon>
    </lineage>
</organism>
<dbReference type="GO" id="GO:0004640">
    <property type="term" value="F:phosphoribosylanthranilate isomerase activity"/>
    <property type="evidence" value="ECO:0007669"/>
    <property type="project" value="UniProtKB-UniRule"/>
</dbReference>
<dbReference type="EMBL" id="QSFD01000008">
    <property type="protein sequence ID" value="RHA17709.1"/>
    <property type="molecule type" value="Genomic_DNA"/>
</dbReference>
<dbReference type="GO" id="GO:0000162">
    <property type="term" value="P:L-tryptophan biosynthetic process"/>
    <property type="evidence" value="ECO:0007669"/>
    <property type="project" value="UniProtKB-UniRule"/>
</dbReference>
<dbReference type="UniPathway" id="UPA00035">
    <property type="reaction ID" value="UER00042"/>
</dbReference>
<dbReference type="InterPro" id="IPR013785">
    <property type="entry name" value="Aldolase_TIM"/>
</dbReference>
<evidence type="ECO:0000256" key="7">
    <source>
        <dbReference type="ARBA" id="ARBA00023141"/>
    </source>
</evidence>